<accession>A0A067MXL3</accession>
<proteinExistence type="predicted"/>
<gene>
    <name evidence="2" type="ORF">BOTBODRAFT_170536</name>
</gene>
<dbReference type="AlphaFoldDB" id="A0A067MXL3"/>
<organism evidence="2 3">
    <name type="scientific">Botryobasidium botryosum (strain FD-172 SS1)</name>
    <dbReference type="NCBI Taxonomy" id="930990"/>
    <lineage>
        <taxon>Eukaryota</taxon>
        <taxon>Fungi</taxon>
        <taxon>Dikarya</taxon>
        <taxon>Basidiomycota</taxon>
        <taxon>Agaricomycotina</taxon>
        <taxon>Agaricomycetes</taxon>
        <taxon>Cantharellales</taxon>
        <taxon>Botryobasidiaceae</taxon>
        <taxon>Botryobasidium</taxon>
    </lineage>
</organism>
<dbReference type="Pfam" id="PF13391">
    <property type="entry name" value="HNH_2"/>
    <property type="match status" value="1"/>
</dbReference>
<sequence>MALDARNIRVLESRSGKELAGFWQYGRIEIATFYQWLDVLLIGSPSDWRLFPCESNCAMPVGPALERDDTGILQPSFYVICAPDQSPINVSITPEMPRRRQYSVNMTHTPREKDFVTRVRHRDRRCCMTGKLVFNNNCIGFEAAHIFPPSETDLWRQLNYSQHISDPDVPAGDEINSIQQGFLCKSSEHQLFINYQIAVDPDNGYRITDFQRRDPTDTLDGRIFYMNPDLPDCYRPSPALLRDHFRQCVLANLKAPEPQDGSRRFDPEIDLGPGGFDLAAGGWWSTSEGKEQFEVELRGRLARHA</sequence>
<protein>
    <recommendedName>
        <fullName evidence="1">HNH nuclease domain-containing protein</fullName>
    </recommendedName>
</protein>
<dbReference type="InterPro" id="IPR003615">
    <property type="entry name" value="HNH_nuc"/>
</dbReference>
<dbReference type="Proteomes" id="UP000027195">
    <property type="component" value="Unassembled WGS sequence"/>
</dbReference>
<dbReference type="OrthoDB" id="2142759at2759"/>
<feature type="domain" description="HNH nuclease" evidence="1">
    <location>
        <begin position="126"/>
        <end position="200"/>
    </location>
</feature>
<evidence type="ECO:0000313" key="3">
    <source>
        <dbReference type="Proteomes" id="UP000027195"/>
    </source>
</evidence>
<dbReference type="InParanoid" id="A0A067MXL3"/>
<dbReference type="STRING" id="930990.A0A067MXL3"/>
<evidence type="ECO:0000313" key="2">
    <source>
        <dbReference type="EMBL" id="KDQ19435.1"/>
    </source>
</evidence>
<evidence type="ECO:0000259" key="1">
    <source>
        <dbReference type="Pfam" id="PF13391"/>
    </source>
</evidence>
<name>A0A067MXL3_BOTB1</name>
<reference evidence="3" key="1">
    <citation type="journal article" date="2014" name="Proc. Natl. Acad. Sci. U.S.A.">
        <title>Extensive sampling of basidiomycete genomes demonstrates inadequacy of the white-rot/brown-rot paradigm for wood decay fungi.</title>
        <authorList>
            <person name="Riley R."/>
            <person name="Salamov A.A."/>
            <person name="Brown D.W."/>
            <person name="Nagy L.G."/>
            <person name="Floudas D."/>
            <person name="Held B.W."/>
            <person name="Levasseur A."/>
            <person name="Lombard V."/>
            <person name="Morin E."/>
            <person name="Otillar R."/>
            <person name="Lindquist E.A."/>
            <person name="Sun H."/>
            <person name="LaButti K.M."/>
            <person name="Schmutz J."/>
            <person name="Jabbour D."/>
            <person name="Luo H."/>
            <person name="Baker S.E."/>
            <person name="Pisabarro A.G."/>
            <person name="Walton J.D."/>
            <person name="Blanchette R.A."/>
            <person name="Henrissat B."/>
            <person name="Martin F."/>
            <person name="Cullen D."/>
            <person name="Hibbett D.S."/>
            <person name="Grigoriev I.V."/>
        </authorList>
    </citation>
    <scope>NUCLEOTIDE SEQUENCE [LARGE SCALE GENOMIC DNA]</scope>
    <source>
        <strain evidence="3">FD-172 SS1</strain>
    </source>
</reference>
<keyword evidence="3" id="KW-1185">Reference proteome</keyword>
<dbReference type="EMBL" id="KL198019">
    <property type="protein sequence ID" value="KDQ19435.1"/>
    <property type="molecule type" value="Genomic_DNA"/>
</dbReference>
<dbReference type="HOGENOM" id="CLU_055165_0_0_1"/>